<comment type="caution">
    <text evidence="3">The sequence shown here is derived from an EMBL/GenBank/DDBJ whole genome shotgun (WGS) entry which is preliminary data.</text>
</comment>
<dbReference type="InterPro" id="IPR029488">
    <property type="entry name" value="Hmw/CFAP97"/>
</dbReference>
<dbReference type="PANTHER" id="PTHR33768">
    <property type="entry name" value="MIP11318P"/>
    <property type="match status" value="1"/>
</dbReference>
<reference evidence="3" key="1">
    <citation type="submission" date="2021-09" db="EMBL/GenBank/DDBJ databases">
        <authorList>
            <consortium name="AG Swart"/>
            <person name="Singh M."/>
            <person name="Singh A."/>
            <person name="Seah K."/>
            <person name="Emmerich C."/>
        </authorList>
    </citation>
    <scope>NUCLEOTIDE SEQUENCE</scope>
    <source>
        <strain evidence="3">ATCC30299</strain>
    </source>
</reference>
<feature type="compositionally biased region" description="Basic and acidic residues" evidence="2">
    <location>
        <begin position="304"/>
        <end position="332"/>
    </location>
</feature>
<accession>A0AAU9J8D6</accession>
<dbReference type="Pfam" id="PF13879">
    <property type="entry name" value="Hmw_CFAP97"/>
    <property type="match status" value="1"/>
</dbReference>
<dbReference type="EMBL" id="CAJZBQ010000032">
    <property type="protein sequence ID" value="CAG9322492.1"/>
    <property type="molecule type" value="Genomic_DNA"/>
</dbReference>
<evidence type="ECO:0000256" key="1">
    <source>
        <dbReference type="ARBA" id="ARBA00008315"/>
    </source>
</evidence>
<feature type="region of interest" description="Disordered" evidence="2">
    <location>
        <begin position="273"/>
        <end position="332"/>
    </location>
</feature>
<proteinExistence type="inferred from homology"/>
<feature type="region of interest" description="Disordered" evidence="2">
    <location>
        <begin position="154"/>
        <end position="183"/>
    </location>
</feature>
<gene>
    <name evidence="3" type="ORF">BSTOLATCC_MIC31622</name>
</gene>
<dbReference type="AlphaFoldDB" id="A0AAU9J8D6"/>
<evidence type="ECO:0000313" key="4">
    <source>
        <dbReference type="Proteomes" id="UP001162131"/>
    </source>
</evidence>
<dbReference type="Proteomes" id="UP001162131">
    <property type="component" value="Unassembled WGS sequence"/>
</dbReference>
<dbReference type="PANTHER" id="PTHR33768:SF3">
    <property type="entry name" value="MIP11318P"/>
    <property type="match status" value="1"/>
</dbReference>
<dbReference type="InterPro" id="IPR038792">
    <property type="entry name" value="CFAP97D1/2"/>
</dbReference>
<sequence length="332" mass="38458">MFRAIPIGNKVLSKKWDEQKLQIHYDKLKRMKSSIDKSCPASFNHLKRKLKKEQMIEERFTEIERENRLLLEKMSHIMIARSSRSSTQPKKSLNRELRRRQLVQITAENQALLKRLQEKQPSYNVHKWEDDRRDSERRLQFMCEFPYALGNSRNRKSNDGRWTPGNVLLRNSTSSGSKKPRKLSPLGESNLVFKKGLTISGKYFLIEMYKGKKNIKIVVFDTQTPESFSLSLPIKELIEICNGKEDYDYLAGMLQLEEGELVLVDDRGNNFQSNTVPVSQNESKDMGVAQSARNPSNRILSQDISHERAASHSEIESLNHETTESKATEENL</sequence>
<evidence type="ECO:0000313" key="3">
    <source>
        <dbReference type="EMBL" id="CAG9322492.1"/>
    </source>
</evidence>
<keyword evidence="4" id="KW-1185">Reference proteome</keyword>
<evidence type="ECO:0000256" key="2">
    <source>
        <dbReference type="SAM" id="MobiDB-lite"/>
    </source>
</evidence>
<protein>
    <submittedName>
        <fullName evidence="3">Uncharacterized protein</fullName>
    </submittedName>
</protein>
<comment type="similarity">
    <text evidence="1">Belongs to the CFAP97 family.</text>
</comment>
<organism evidence="3 4">
    <name type="scientific">Blepharisma stoltei</name>
    <dbReference type="NCBI Taxonomy" id="1481888"/>
    <lineage>
        <taxon>Eukaryota</taxon>
        <taxon>Sar</taxon>
        <taxon>Alveolata</taxon>
        <taxon>Ciliophora</taxon>
        <taxon>Postciliodesmatophora</taxon>
        <taxon>Heterotrichea</taxon>
        <taxon>Heterotrichida</taxon>
        <taxon>Blepharismidae</taxon>
        <taxon>Blepharisma</taxon>
    </lineage>
</organism>
<name>A0AAU9J8D6_9CILI</name>
<feature type="compositionally biased region" description="Polar residues" evidence="2">
    <location>
        <begin position="291"/>
        <end position="303"/>
    </location>
</feature>